<evidence type="ECO:0000313" key="7">
    <source>
        <dbReference type="EMBL" id="CDR05826.1"/>
    </source>
</evidence>
<organism evidence="7">
    <name type="scientific">Streptomyces iranensis</name>
    <dbReference type="NCBI Taxonomy" id="576784"/>
    <lineage>
        <taxon>Bacteria</taxon>
        <taxon>Bacillati</taxon>
        <taxon>Actinomycetota</taxon>
        <taxon>Actinomycetes</taxon>
        <taxon>Kitasatosporales</taxon>
        <taxon>Streptomycetaceae</taxon>
        <taxon>Streptomyces</taxon>
        <taxon>Streptomyces violaceusniger group</taxon>
    </lineage>
</organism>
<dbReference type="PANTHER" id="PTHR34823:SF1">
    <property type="entry name" value="CHITIN-BINDING TYPE-4 DOMAIN-CONTAINING PROTEIN"/>
    <property type="match status" value="1"/>
</dbReference>
<dbReference type="HOGENOM" id="CLU_063855_0_0_11"/>
<feature type="region of interest" description="Disordered" evidence="5">
    <location>
        <begin position="247"/>
        <end position="277"/>
    </location>
</feature>
<dbReference type="InterPro" id="IPR008965">
    <property type="entry name" value="CBM2/CBM3_carb-bd_dom_sf"/>
</dbReference>
<dbReference type="EMBL" id="LK022848">
    <property type="protein sequence ID" value="CDR05826.1"/>
    <property type="molecule type" value="Genomic_DNA"/>
</dbReference>
<sequence length="374" mass="38786">MPRRSLALASSARPPGGSRARRSVLLVLLSVLPALGLVFFSGGSASAHGAPMAPGSRTYLCWKYSLSSTGEVKPTNPACKAAYDKSGATPFYNWFAVLRSDGAGRTKGFIPDGKLCSGAATVYDFSGFDLGSKDWPVTHLTSGKSMQFSYNAWAAHPGSFRSYVTKSPIDPTKPLTWNDLEDQPFNTVTNPPLSGQVGTVDGKYTWTADLPSGKSGRHIIYTVWTRSDSQETFYSCSDVVFDGGNGEVTVPGASSGGGGGGGGDPTDPPGNPPTASCAATQKVTSTWNGGYQAEVTVSNSGVTPISSWMVDWTVPSGQRIDSVWNGKLSASGSSASVTNADWNGSLATGTSTTFGYTAGGGSPDPTAAPICMVH</sequence>
<feature type="compositionally biased region" description="Gly residues" evidence="5">
    <location>
        <begin position="254"/>
        <end position="264"/>
    </location>
</feature>
<keyword evidence="1" id="KW-0732">Signal</keyword>
<dbReference type="Gene3D" id="2.60.40.290">
    <property type="match status" value="1"/>
</dbReference>
<dbReference type="CDD" id="cd21177">
    <property type="entry name" value="LPMO_AA10"/>
    <property type="match status" value="1"/>
</dbReference>
<evidence type="ECO:0000256" key="3">
    <source>
        <dbReference type="ARBA" id="ARBA00023295"/>
    </source>
</evidence>
<dbReference type="GO" id="GO:0030247">
    <property type="term" value="F:polysaccharide binding"/>
    <property type="evidence" value="ECO:0007669"/>
    <property type="project" value="UniProtKB-UniRule"/>
</dbReference>
<keyword evidence="9" id="KW-1185">Reference proteome</keyword>
<dbReference type="InterPro" id="IPR004302">
    <property type="entry name" value="Cellulose/chitin-bd_N"/>
</dbReference>
<dbReference type="PROSITE" id="PS00561">
    <property type="entry name" value="CBM2_A"/>
    <property type="match status" value="1"/>
</dbReference>
<dbReference type="SMART" id="SM00637">
    <property type="entry name" value="CBD_II"/>
    <property type="match status" value="1"/>
</dbReference>
<evidence type="ECO:0000256" key="4">
    <source>
        <dbReference type="ARBA" id="ARBA00023326"/>
    </source>
</evidence>
<accession>A0A060ZR13</accession>
<dbReference type="Pfam" id="PF00553">
    <property type="entry name" value="CBM_2"/>
    <property type="match status" value="1"/>
</dbReference>
<keyword evidence="2" id="KW-0378">Hydrolase</keyword>
<dbReference type="RefSeq" id="WP_044569191.1">
    <property type="nucleotide sequence ID" value="NZ_BAABDR010000043.1"/>
</dbReference>
<name>A0A060ZR13_9ACTN</name>
<evidence type="ECO:0000313" key="8">
    <source>
        <dbReference type="EMBL" id="MBP2063078.1"/>
    </source>
</evidence>
<dbReference type="Pfam" id="PF03067">
    <property type="entry name" value="LPMO_10"/>
    <property type="match status" value="1"/>
</dbReference>
<dbReference type="GO" id="GO:0000272">
    <property type="term" value="P:polysaccharide catabolic process"/>
    <property type="evidence" value="ECO:0007669"/>
    <property type="project" value="UniProtKB-KW"/>
</dbReference>
<keyword evidence="4" id="KW-0119">Carbohydrate metabolism</keyword>
<evidence type="ECO:0000256" key="2">
    <source>
        <dbReference type="ARBA" id="ARBA00022801"/>
    </source>
</evidence>
<dbReference type="SUPFAM" id="SSF49384">
    <property type="entry name" value="Carbohydrate-binding domain"/>
    <property type="match status" value="1"/>
</dbReference>
<feature type="domain" description="CBM2" evidence="6">
    <location>
        <begin position="270"/>
        <end position="374"/>
    </location>
</feature>
<evidence type="ECO:0000256" key="5">
    <source>
        <dbReference type="SAM" id="MobiDB-lite"/>
    </source>
</evidence>
<dbReference type="PANTHER" id="PTHR34823">
    <property type="entry name" value="GLCNAC-BINDING PROTEIN A"/>
    <property type="match status" value="1"/>
</dbReference>
<keyword evidence="4" id="KW-0624">Polysaccharide degradation</keyword>
<dbReference type="InterPro" id="IPR012291">
    <property type="entry name" value="CBM2_carb-bd_dom_sf"/>
</dbReference>
<dbReference type="Proteomes" id="UP000756710">
    <property type="component" value="Unassembled WGS sequence"/>
</dbReference>
<evidence type="ECO:0000313" key="9">
    <source>
        <dbReference type="Proteomes" id="UP000756710"/>
    </source>
</evidence>
<reference evidence="7" key="1">
    <citation type="submission" date="2014-05" db="EMBL/GenBank/DDBJ databases">
        <authorList>
            <person name="Horn Fabian"/>
        </authorList>
    </citation>
    <scope>NUCLEOTIDE SEQUENCE</scope>
</reference>
<dbReference type="PROSITE" id="PS51173">
    <property type="entry name" value="CBM2"/>
    <property type="match status" value="1"/>
</dbReference>
<dbReference type="SUPFAM" id="SSF81296">
    <property type="entry name" value="E set domains"/>
    <property type="match status" value="1"/>
</dbReference>
<dbReference type="InterPro" id="IPR018366">
    <property type="entry name" value="CBM2_CS"/>
</dbReference>
<dbReference type="InterPro" id="IPR051024">
    <property type="entry name" value="GlcNAc_Chitin_IntDeg"/>
</dbReference>
<protein>
    <submittedName>
        <fullName evidence="7">Chitin-binding domain 3 protein</fullName>
    </submittedName>
    <submittedName>
        <fullName evidence="8">Chitin-binding protein</fullName>
    </submittedName>
</protein>
<dbReference type="InterPro" id="IPR001919">
    <property type="entry name" value="CBD2"/>
</dbReference>
<proteinExistence type="predicted"/>
<reference evidence="8 9" key="2">
    <citation type="submission" date="2021-03" db="EMBL/GenBank/DDBJ databases">
        <title>Genomic Encyclopedia of Type Strains, Phase IV (KMG-IV): sequencing the most valuable type-strain genomes for metagenomic binning, comparative biology and taxonomic classification.</title>
        <authorList>
            <person name="Goeker M."/>
        </authorList>
    </citation>
    <scope>NUCLEOTIDE SEQUENCE [LARGE SCALE GENOMIC DNA]</scope>
    <source>
        <strain evidence="8 9">DSM 41954</strain>
    </source>
</reference>
<dbReference type="Gene3D" id="2.70.50.50">
    <property type="entry name" value="chitin-binding protein cbp21"/>
    <property type="match status" value="1"/>
</dbReference>
<evidence type="ECO:0000256" key="1">
    <source>
        <dbReference type="ARBA" id="ARBA00022729"/>
    </source>
</evidence>
<gene>
    <name evidence="8" type="ORF">J2Z30_004097</name>
    <name evidence="7" type="ORF">SIRAN2759</name>
</gene>
<dbReference type="GO" id="GO:0004553">
    <property type="term" value="F:hydrolase activity, hydrolyzing O-glycosyl compounds"/>
    <property type="evidence" value="ECO:0007669"/>
    <property type="project" value="InterPro"/>
</dbReference>
<evidence type="ECO:0000259" key="6">
    <source>
        <dbReference type="PROSITE" id="PS51173"/>
    </source>
</evidence>
<dbReference type="InterPro" id="IPR014756">
    <property type="entry name" value="Ig_E-set"/>
</dbReference>
<keyword evidence="3" id="KW-0326">Glycosidase</keyword>
<dbReference type="AlphaFoldDB" id="A0A060ZR13"/>
<dbReference type="EMBL" id="JAGGLR010000010">
    <property type="protein sequence ID" value="MBP2063078.1"/>
    <property type="molecule type" value="Genomic_DNA"/>
</dbReference>